<name>A0A9N9D6E3_9GLOM</name>
<reference evidence="1" key="1">
    <citation type="submission" date="2021-06" db="EMBL/GenBank/DDBJ databases">
        <authorList>
            <person name="Kallberg Y."/>
            <person name="Tangrot J."/>
            <person name="Rosling A."/>
        </authorList>
    </citation>
    <scope>NUCLEOTIDE SEQUENCE</scope>
    <source>
        <strain evidence="1">MA453B</strain>
    </source>
</reference>
<comment type="caution">
    <text evidence="1">The sequence shown here is derived from an EMBL/GenBank/DDBJ whole genome shotgun (WGS) entry which is preliminary data.</text>
</comment>
<accession>A0A9N9D6E3</accession>
<evidence type="ECO:0000313" key="2">
    <source>
        <dbReference type="Proteomes" id="UP000789405"/>
    </source>
</evidence>
<proteinExistence type="predicted"/>
<keyword evidence="2" id="KW-1185">Reference proteome</keyword>
<evidence type="ECO:0000313" key="1">
    <source>
        <dbReference type="EMBL" id="CAG8624929.1"/>
    </source>
</evidence>
<organism evidence="1 2">
    <name type="scientific">Dentiscutata erythropus</name>
    <dbReference type="NCBI Taxonomy" id="1348616"/>
    <lineage>
        <taxon>Eukaryota</taxon>
        <taxon>Fungi</taxon>
        <taxon>Fungi incertae sedis</taxon>
        <taxon>Mucoromycota</taxon>
        <taxon>Glomeromycotina</taxon>
        <taxon>Glomeromycetes</taxon>
        <taxon>Diversisporales</taxon>
        <taxon>Gigasporaceae</taxon>
        <taxon>Dentiscutata</taxon>
    </lineage>
</organism>
<protein>
    <submittedName>
        <fullName evidence="1">12503_t:CDS:1</fullName>
    </submittedName>
</protein>
<dbReference type="Proteomes" id="UP000789405">
    <property type="component" value="Unassembled WGS sequence"/>
</dbReference>
<dbReference type="OrthoDB" id="2366574at2759"/>
<gene>
    <name evidence="1" type="ORF">DERYTH_LOCUS8836</name>
</gene>
<dbReference type="AlphaFoldDB" id="A0A9N9D6E3"/>
<sequence length="454" mass="52817">MSSKSYPMSSTSYGYEDEQQPYKKWFKLLFNAFHNDETAIEFIHDSPPIDFIKIINTKEEQLIKILSISSNVVWAWKIKKDIIHKLDENETIFPGFQYLFKYKWVPSDKNGENDLILTNGKGIFAVVETKRTRFIDKVKGKLSKNKDNKIDKYRKSYVIQQAGIYKQKFIDQYGGAYANGDGPSFDIIAVIGIAIGEDYERWCLKAFDNQVCETLDRIHDKHSSVKSPMYILSANSSESSLSSRNGTNDTNVFKHLQVLDNQVEVLDSQVEVFDNQVPDNQSLYNFLKYLDDKGLLRDNDYANPLYPRCLEHIRRSGNIDRKVQKDSAKHPDEQRSIGWYYDGVLKININGTEIQMGFLEVIAAMRLAFSHLEEILHERGEDYEELKYKLETFGIIVDRRHFVFYAMEYFDGAYLLDEIYPFTLPDTPTQLYLLKDIITILLNFRAALNAYIKK</sequence>
<dbReference type="EMBL" id="CAJVPY010004659">
    <property type="protein sequence ID" value="CAG8624929.1"/>
    <property type="molecule type" value="Genomic_DNA"/>
</dbReference>